<evidence type="ECO:0000256" key="6">
    <source>
        <dbReference type="ARBA" id="ARBA00022822"/>
    </source>
</evidence>
<dbReference type="Proteomes" id="UP000197025">
    <property type="component" value="Unassembled WGS sequence"/>
</dbReference>
<dbReference type="Gene3D" id="3.20.20.70">
    <property type="entry name" value="Aldolase class I"/>
    <property type="match status" value="1"/>
</dbReference>
<dbReference type="InterPro" id="IPR011060">
    <property type="entry name" value="RibuloseP-bd_barrel"/>
</dbReference>
<evidence type="ECO:0000256" key="1">
    <source>
        <dbReference type="ARBA" id="ARBA00001633"/>
    </source>
</evidence>
<comment type="pathway">
    <text evidence="2">Amino-acid biosynthesis; L-tryptophan biosynthesis; L-tryptophan from chorismate: step 4/5.</text>
</comment>
<evidence type="ECO:0000256" key="3">
    <source>
        <dbReference type="ARBA" id="ARBA00012362"/>
    </source>
</evidence>
<dbReference type="InterPro" id="IPR045186">
    <property type="entry name" value="Indole-3-glycerol_P_synth"/>
</dbReference>
<accession>A0A212RTF4</accession>
<dbReference type="InterPro" id="IPR013798">
    <property type="entry name" value="Indole-3-glycerol_P_synth_dom"/>
</dbReference>
<evidence type="ECO:0000313" key="10">
    <source>
        <dbReference type="EMBL" id="SNB75878.1"/>
    </source>
</evidence>
<sequence length="285" mass="31407">MSVWERARRRGRFLELILEDKRAELARRRRVLDEGVLRLQARMWPAPISLRAVFPDRPASPRPVAALMRAAPFEGLLRPGYDPVGLALALAAGGVAALAVMTDARYYQGRLEHLAAVKQALLRRRLDLPVIRHDFFLDPFQVLEARAFGADAIWISLTMLSPSGLQALLEAASECGLSVLAEVRTEEEVERAQTAGVEAFIVQRRDWRTFTVDPTLPARLRPVLPESALVLLAGGIRSPQEVTEAAALGFHGVILEEPLLRAADPLAWLAGLGLLPEASRRREAG</sequence>
<dbReference type="UniPathway" id="UPA00035">
    <property type="reaction ID" value="UER00043"/>
</dbReference>
<dbReference type="PANTHER" id="PTHR22854">
    <property type="entry name" value="TRYPTOPHAN BIOSYNTHESIS PROTEIN"/>
    <property type="match status" value="1"/>
</dbReference>
<evidence type="ECO:0000256" key="4">
    <source>
        <dbReference type="ARBA" id="ARBA00022605"/>
    </source>
</evidence>
<dbReference type="InParanoid" id="A0A212RTF4"/>
<dbReference type="PANTHER" id="PTHR22854:SF2">
    <property type="entry name" value="INDOLE-3-GLYCEROL-PHOSPHATE SYNTHASE"/>
    <property type="match status" value="1"/>
</dbReference>
<dbReference type="EMBL" id="FYEK01000077">
    <property type="protein sequence ID" value="SNB75878.1"/>
    <property type="molecule type" value="Genomic_DNA"/>
</dbReference>
<keyword evidence="5" id="KW-0210">Decarboxylase</keyword>
<dbReference type="GO" id="GO:0004640">
    <property type="term" value="F:phosphoribosylanthranilate isomerase activity"/>
    <property type="evidence" value="ECO:0007669"/>
    <property type="project" value="TreeGrafter"/>
</dbReference>
<evidence type="ECO:0000259" key="9">
    <source>
        <dbReference type="Pfam" id="PF00218"/>
    </source>
</evidence>
<dbReference type="AlphaFoldDB" id="A0A212RTF4"/>
<comment type="catalytic activity">
    <reaction evidence="1">
        <text>1-(2-carboxyphenylamino)-1-deoxy-D-ribulose 5-phosphate + H(+) = (1S,2R)-1-C-(indol-3-yl)glycerol 3-phosphate + CO2 + H2O</text>
        <dbReference type="Rhea" id="RHEA:23476"/>
        <dbReference type="ChEBI" id="CHEBI:15377"/>
        <dbReference type="ChEBI" id="CHEBI:15378"/>
        <dbReference type="ChEBI" id="CHEBI:16526"/>
        <dbReference type="ChEBI" id="CHEBI:58613"/>
        <dbReference type="ChEBI" id="CHEBI:58866"/>
        <dbReference type="EC" id="4.1.1.48"/>
    </reaction>
</comment>
<keyword evidence="4" id="KW-0028">Amino-acid biosynthesis</keyword>
<keyword evidence="7" id="KW-0057">Aromatic amino acid biosynthesis</keyword>
<organism evidence="10 11">
    <name type="scientific">Thermoflexus hugenholtzii JAD2</name>
    <dbReference type="NCBI Taxonomy" id="877466"/>
    <lineage>
        <taxon>Bacteria</taxon>
        <taxon>Bacillati</taxon>
        <taxon>Chloroflexota</taxon>
        <taxon>Thermoflexia</taxon>
        <taxon>Thermoflexales</taxon>
        <taxon>Thermoflexaceae</taxon>
        <taxon>Thermoflexus</taxon>
    </lineage>
</organism>
<dbReference type="FunCoup" id="A0A212RTF4">
    <property type="interactions" value="383"/>
</dbReference>
<protein>
    <recommendedName>
        <fullName evidence="3">indole-3-glycerol-phosphate synthase</fullName>
        <ecNumber evidence="3">4.1.1.48</ecNumber>
    </recommendedName>
</protein>
<evidence type="ECO:0000256" key="8">
    <source>
        <dbReference type="ARBA" id="ARBA00023239"/>
    </source>
</evidence>
<keyword evidence="8" id="KW-0456">Lyase</keyword>
<proteinExistence type="predicted"/>
<reference evidence="11" key="1">
    <citation type="submission" date="2017-06" db="EMBL/GenBank/DDBJ databases">
        <authorList>
            <person name="Varghese N."/>
            <person name="Submissions S."/>
        </authorList>
    </citation>
    <scope>NUCLEOTIDE SEQUENCE [LARGE SCALE GENOMIC DNA]</scope>
    <source>
        <strain evidence="11">JAD2</strain>
    </source>
</reference>
<evidence type="ECO:0000256" key="2">
    <source>
        <dbReference type="ARBA" id="ARBA00004696"/>
    </source>
</evidence>
<name>A0A212RTF4_9CHLR</name>
<evidence type="ECO:0000256" key="7">
    <source>
        <dbReference type="ARBA" id="ARBA00023141"/>
    </source>
</evidence>
<feature type="domain" description="Indole-3-glycerol phosphate synthase" evidence="9">
    <location>
        <begin position="14"/>
        <end position="265"/>
    </location>
</feature>
<dbReference type="GO" id="GO:0004425">
    <property type="term" value="F:indole-3-glycerol-phosphate synthase activity"/>
    <property type="evidence" value="ECO:0007669"/>
    <property type="project" value="UniProtKB-EC"/>
</dbReference>
<keyword evidence="11" id="KW-1185">Reference proteome</keyword>
<dbReference type="GO" id="GO:0000162">
    <property type="term" value="P:L-tryptophan biosynthetic process"/>
    <property type="evidence" value="ECO:0007669"/>
    <property type="project" value="UniProtKB-UniPathway"/>
</dbReference>
<dbReference type="RefSeq" id="WP_088572482.1">
    <property type="nucleotide sequence ID" value="NZ_FYEK01000077.1"/>
</dbReference>
<keyword evidence="6" id="KW-0822">Tryptophan biosynthesis</keyword>
<dbReference type="InterPro" id="IPR013785">
    <property type="entry name" value="Aldolase_TIM"/>
</dbReference>
<gene>
    <name evidence="10" type="ORF">SAMN02746019_00020550</name>
</gene>
<dbReference type="EC" id="4.1.1.48" evidence="3"/>
<dbReference type="OrthoDB" id="9804217at2"/>
<dbReference type="Pfam" id="PF00218">
    <property type="entry name" value="IGPS"/>
    <property type="match status" value="1"/>
</dbReference>
<evidence type="ECO:0000256" key="5">
    <source>
        <dbReference type="ARBA" id="ARBA00022793"/>
    </source>
</evidence>
<dbReference type="SUPFAM" id="SSF51366">
    <property type="entry name" value="Ribulose-phoshate binding barrel"/>
    <property type="match status" value="1"/>
</dbReference>
<evidence type="ECO:0000313" key="11">
    <source>
        <dbReference type="Proteomes" id="UP000197025"/>
    </source>
</evidence>